<keyword evidence="1" id="KW-0304">Gas vesicle</keyword>
<protein>
    <submittedName>
        <fullName evidence="4">GvpL/GvpF family gas vesicle protein</fullName>
    </submittedName>
</protein>
<dbReference type="PANTHER" id="PTHR36852:SF1">
    <property type="entry name" value="PROTEIN GVPL 2"/>
    <property type="match status" value="1"/>
</dbReference>
<reference evidence="5" key="1">
    <citation type="journal article" date="2019" name="Int. J. Syst. Evol. Microbiol.">
        <title>The Global Catalogue of Microorganisms (GCM) 10K type strain sequencing project: providing services to taxonomists for standard genome sequencing and annotation.</title>
        <authorList>
            <consortium name="The Broad Institute Genomics Platform"/>
            <consortium name="The Broad Institute Genome Sequencing Center for Infectious Disease"/>
            <person name="Wu L."/>
            <person name="Ma J."/>
        </authorList>
    </citation>
    <scope>NUCLEOTIDE SEQUENCE [LARGE SCALE GENOMIC DNA]</scope>
    <source>
        <strain evidence="5">KCTC 13128</strain>
    </source>
</reference>
<name>A0ABV7CV50_9BACI</name>
<accession>A0ABV7CV50</accession>
<evidence type="ECO:0000313" key="5">
    <source>
        <dbReference type="Proteomes" id="UP001595279"/>
    </source>
</evidence>
<organism evidence="4 5">
    <name type="scientific">Virgibacillus xinjiangensis</name>
    <dbReference type="NCBI Taxonomy" id="393090"/>
    <lineage>
        <taxon>Bacteria</taxon>
        <taxon>Bacillati</taxon>
        <taxon>Bacillota</taxon>
        <taxon>Bacilli</taxon>
        <taxon>Bacillales</taxon>
        <taxon>Bacillaceae</taxon>
        <taxon>Virgibacillus</taxon>
    </lineage>
</organism>
<gene>
    <name evidence="4" type="ORF">ACFOGI_08875</name>
</gene>
<dbReference type="PANTHER" id="PTHR36852">
    <property type="entry name" value="PROTEIN GVPL 2"/>
    <property type="match status" value="1"/>
</dbReference>
<proteinExistence type="inferred from homology"/>
<comment type="subcellular location">
    <subcellularLocation>
        <location evidence="2">Gas vesicle</location>
    </subcellularLocation>
</comment>
<dbReference type="InterPro" id="IPR009430">
    <property type="entry name" value="GvpL/GvpF"/>
</dbReference>
<comment type="similarity">
    <text evidence="3">Belongs to the gas vesicle GvpF/GvpL family.</text>
</comment>
<dbReference type="Proteomes" id="UP001595279">
    <property type="component" value="Unassembled WGS sequence"/>
</dbReference>
<evidence type="ECO:0000313" key="4">
    <source>
        <dbReference type="EMBL" id="MFC3040369.1"/>
    </source>
</evidence>
<dbReference type="EMBL" id="JBHRSA010000035">
    <property type="protein sequence ID" value="MFC3040369.1"/>
    <property type="molecule type" value="Genomic_DNA"/>
</dbReference>
<sequence>MEKLIYLYGIIPERDEHTDPLPACKGLDDEHDTYSLLLDGVEAVVCELDPEEYGEEQLKQKTEDPNWLHEKAFHHHEALMKLYEKYPVIPMKFCTIYSSEQSLKNTLEPHKQRMQEIFGEIEDKEEWILKIYCESSKVKEAVGARNENVEEKREEISNLSPGRQYLEKRKLDQLIDQEAEREKHRFSEDIHEQLQELSSGTEVKKNWNRDVTGRQEEMCWNSVYMLEKDAVEDFLEKVKQLQEQSKDEGWIMEVTGPWPSYHFAKIS</sequence>
<evidence type="ECO:0000256" key="2">
    <source>
        <dbReference type="ARBA" id="ARBA00035108"/>
    </source>
</evidence>
<comment type="caution">
    <text evidence="4">The sequence shown here is derived from an EMBL/GenBank/DDBJ whole genome shotgun (WGS) entry which is preliminary data.</text>
</comment>
<keyword evidence="5" id="KW-1185">Reference proteome</keyword>
<evidence type="ECO:0000256" key="1">
    <source>
        <dbReference type="ARBA" id="ARBA00022987"/>
    </source>
</evidence>
<evidence type="ECO:0000256" key="3">
    <source>
        <dbReference type="ARBA" id="ARBA00035643"/>
    </source>
</evidence>
<dbReference type="Pfam" id="PF06386">
    <property type="entry name" value="GvpL_GvpF"/>
    <property type="match status" value="1"/>
</dbReference>
<dbReference type="RefSeq" id="WP_390271549.1">
    <property type="nucleotide sequence ID" value="NZ_JBHRSA010000035.1"/>
</dbReference>